<keyword evidence="3" id="KW-1185">Reference proteome</keyword>
<accession>A0A1C2ID94</accession>
<dbReference type="AlphaFoldDB" id="A0A1C2ID94"/>
<sequence length="78" mass="9083">MLLMEREGDDLLFNLDRYAAMKDYIILLISAFMGLDFVLSGALWPQYYCATLIIFMTLIVLQIYLVYVLHKNAGWPDD</sequence>
<gene>
    <name evidence="2" type="ORF">A6M23_07285</name>
</gene>
<keyword evidence="1" id="KW-0812">Transmembrane</keyword>
<dbReference type="Proteomes" id="UP000095008">
    <property type="component" value="Unassembled WGS sequence"/>
</dbReference>
<feature type="transmembrane region" description="Helical" evidence="1">
    <location>
        <begin position="50"/>
        <end position="69"/>
    </location>
</feature>
<evidence type="ECO:0000313" key="3">
    <source>
        <dbReference type="Proteomes" id="UP000095008"/>
    </source>
</evidence>
<keyword evidence="1" id="KW-1133">Transmembrane helix</keyword>
<feature type="transmembrane region" description="Helical" evidence="1">
    <location>
        <begin position="24"/>
        <end position="44"/>
    </location>
</feature>
<reference evidence="2" key="1">
    <citation type="journal article" date="2016" name="Int. J. Mol. Sci.">
        <title>Comparative genomics of the extreme acidophile Acidithiobacillus thiooxidans reveals intraspecific divergence and niche adaptation.</title>
        <authorList>
            <person name="Zhang X."/>
            <person name="Feng X."/>
            <person name="Tao J."/>
            <person name="Ma L."/>
            <person name="Xiao Y."/>
            <person name="Liang Y."/>
            <person name="Liu X."/>
            <person name="Yin H."/>
        </authorList>
    </citation>
    <scope>NUCLEOTIDE SEQUENCE [LARGE SCALE GENOMIC DNA]</scope>
    <source>
        <strain evidence="2">DXS-W</strain>
    </source>
</reference>
<keyword evidence="1" id="KW-0472">Membrane</keyword>
<organism evidence="2 3">
    <name type="scientific">Acidithiobacillus thiooxidans</name>
    <name type="common">Thiobacillus thiooxidans</name>
    <dbReference type="NCBI Taxonomy" id="930"/>
    <lineage>
        <taxon>Bacteria</taxon>
        <taxon>Pseudomonadati</taxon>
        <taxon>Pseudomonadota</taxon>
        <taxon>Acidithiobacillia</taxon>
        <taxon>Acidithiobacillales</taxon>
        <taxon>Acidithiobacillaceae</taxon>
        <taxon>Acidithiobacillus</taxon>
    </lineage>
</organism>
<protein>
    <submittedName>
        <fullName evidence="2">Uncharacterized protein</fullName>
    </submittedName>
</protein>
<name>A0A1C2ID94_ACITH</name>
<evidence type="ECO:0000313" key="2">
    <source>
        <dbReference type="EMBL" id="OCX73964.1"/>
    </source>
</evidence>
<evidence type="ECO:0000256" key="1">
    <source>
        <dbReference type="SAM" id="Phobius"/>
    </source>
</evidence>
<dbReference type="EMBL" id="LWRY01000056">
    <property type="protein sequence ID" value="OCX73964.1"/>
    <property type="molecule type" value="Genomic_DNA"/>
</dbReference>
<comment type="caution">
    <text evidence="2">The sequence shown here is derived from an EMBL/GenBank/DDBJ whole genome shotgun (WGS) entry which is preliminary data.</text>
</comment>
<proteinExistence type="predicted"/>